<dbReference type="AlphaFoldDB" id="A0A1E3PTM7"/>
<accession>A0A1E3PTM7</accession>
<evidence type="ECO:0000313" key="2">
    <source>
        <dbReference type="EMBL" id="ODQ68177.1"/>
    </source>
</evidence>
<feature type="region of interest" description="Disordered" evidence="1">
    <location>
        <begin position="502"/>
        <end position="584"/>
    </location>
</feature>
<feature type="compositionally biased region" description="Polar residues" evidence="1">
    <location>
        <begin position="567"/>
        <end position="584"/>
    </location>
</feature>
<feature type="region of interest" description="Disordered" evidence="1">
    <location>
        <begin position="960"/>
        <end position="979"/>
    </location>
</feature>
<name>A0A1E3PTM7_9ASCO</name>
<evidence type="ECO:0000313" key="3">
    <source>
        <dbReference type="Proteomes" id="UP000095009"/>
    </source>
</evidence>
<feature type="compositionally biased region" description="Basic and acidic residues" evidence="1">
    <location>
        <begin position="30"/>
        <end position="40"/>
    </location>
</feature>
<reference evidence="2 3" key="1">
    <citation type="journal article" date="2016" name="Proc. Natl. Acad. Sci. U.S.A.">
        <title>Comparative genomics of biotechnologically important yeasts.</title>
        <authorList>
            <person name="Riley R."/>
            <person name="Haridas S."/>
            <person name="Wolfe K.H."/>
            <person name="Lopes M.R."/>
            <person name="Hittinger C.T."/>
            <person name="Goeker M."/>
            <person name="Salamov A.A."/>
            <person name="Wisecaver J.H."/>
            <person name="Long T.M."/>
            <person name="Calvey C.H."/>
            <person name="Aerts A.L."/>
            <person name="Barry K.W."/>
            <person name="Choi C."/>
            <person name="Clum A."/>
            <person name="Coughlan A.Y."/>
            <person name="Deshpande S."/>
            <person name="Douglass A.P."/>
            <person name="Hanson S.J."/>
            <person name="Klenk H.-P."/>
            <person name="LaButti K.M."/>
            <person name="Lapidus A."/>
            <person name="Lindquist E.A."/>
            <person name="Lipzen A.M."/>
            <person name="Meier-Kolthoff J.P."/>
            <person name="Ohm R.A."/>
            <person name="Otillar R.P."/>
            <person name="Pangilinan J.L."/>
            <person name="Peng Y."/>
            <person name="Rokas A."/>
            <person name="Rosa C.A."/>
            <person name="Scheuner C."/>
            <person name="Sibirny A.A."/>
            <person name="Slot J.C."/>
            <person name="Stielow J.B."/>
            <person name="Sun H."/>
            <person name="Kurtzman C.P."/>
            <person name="Blackwell M."/>
            <person name="Grigoriev I.V."/>
            <person name="Jeffries T.W."/>
        </authorList>
    </citation>
    <scope>NUCLEOTIDE SEQUENCE [LARGE SCALE GENOMIC DNA]</scope>
    <source>
        <strain evidence="2 3">DSM 6958</strain>
    </source>
</reference>
<feature type="compositionally biased region" description="Polar residues" evidence="1">
    <location>
        <begin position="527"/>
        <end position="539"/>
    </location>
</feature>
<organism evidence="2 3">
    <name type="scientific">Nadsonia fulvescens var. elongata DSM 6958</name>
    <dbReference type="NCBI Taxonomy" id="857566"/>
    <lineage>
        <taxon>Eukaryota</taxon>
        <taxon>Fungi</taxon>
        <taxon>Dikarya</taxon>
        <taxon>Ascomycota</taxon>
        <taxon>Saccharomycotina</taxon>
        <taxon>Dipodascomycetes</taxon>
        <taxon>Dipodascales</taxon>
        <taxon>Dipodascales incertae sedis</taxon>
        <taxon>Nadsonia</taxon>
    </lineage>
</organism>
<feature type="region of interest" description="Disordered" evidence="1">
    <location>
        <begin position="1"/>
        <end position="67"/>
    </location>
</feature>
<feature type="compositionally biased region" description="Polar residues" evidence="1">
    <location>
        <begin position="54"/>
        <end position="67"/>
    </location>
</feature>
<feature type="compositionally biased region" description="Low complexity" evidence="1">
    <location>
        <begin position="41"/>
        <end position="52"/>
    </location>
</feature>
<feature type="compositionally biased region" description="Low complexity" evidence="1">
    <location>
        <begin position="508"/>
        <end position="523"/>
    </location>
</feature>
<feature type="compositionally biased region" description="Basic residues" evidence="1">
    <location>
        <begin position="1"/>
        <end position="10"/>
    </location>
</feature>
<dbReference type="Proteomes" id="UP000095009">
    <property type="component" value="Unassembled WGS sequence"/>
</dbReference>
<evidence type="ECO:0000256" key="1">
    <source>
        <dbReference type="SAM" id="MobiDB-lite"/>
    </source>
</evidence>
<protein>
    <submittedName>
        <fullName evidence="2">Uncharacterized protein</fullName>
    </submittedName>
</protein>
<sequence>MGLFTKHKKSTNSLNANVKSPVQPQNIAKEVTRKGSESRESASTSISTSKISLNDRNINQKPSQSNLFEGFDGVFVGEEMEKRIPVVQPQPQPRQQPRQQPQPQQPQQHPEKYQPMLGFNPNNFDSEATYYTGTEILPAVSPTYLNEHRMESLLSNFTENNCSVQNSPGPNKINSLIGSIQLTPCLVKNEGFNPECAEVVIIDDDDDDIYEYYKEKTNKEHQEKVIQAKLDEFTSSVAVPQIEVPITDSLVSDIEDSNLNKITQDHAQGTTVVKTVVSDITSMPLSPEKLIRNRKSVHSMASFSETLHSTLPHSNSSLGNDLSLKTGPSAVIESSLRNISPKRTVPPAEAKFSAQARPSSRPITPIFSRKSVIMLRNSASSNNLMNGLPGIPLPFANNKRSSSASPSRLSYIGLQDTNLENQSAIFYPAPIPIQLQLPPLLSKKNINKMTGKSNIDEKKKQVSNMISLPSLKNLNLNSNSADLTFENQLKNRRSLDMFSEMNGRGNKITPTSTSISLQSSSRKLSPEITSTPQLTQHNHTSSQTISVKSSKSDILIEERGRRREVSATMNSTPATASIQPQARRYSTSVSSDHLSTTPNRMNNLNYPQSENRALENGDQDYADIPQLPGSPSSINATINGDNETGVELSVTPGSSSMAENIIATPHSVAQSNFSSLYGYYDYPETVFGAGVDPSMLQRQQQTHYPGVKSSQNLYEPYTYDQTPNRQNSNNHGFTSYDPMQSNTRTPSRQFGYYADGIQPSNDMKPNSLIDEIDNRKADRKAKVRGSSSLSVIDIHDRWNGSNTMVSNMAQSAERIYSNNRAANSNPDITRRLSLMQISDIADHEYNDRVYWQNQYQQRQYNHHSRANSDFTSFNGGPVTMMNEEDSEPLADRRDRLRAQQRYEESNINRNPNHRHRRSVGSIGTAITVVSPSHLSRENAHNLSGYIQNNNSGIYQQPQESMGETLGERRARVQGQNVERNSYYFPRQQEY</sequence>
<feature type="compositionally biased region" description="Polar residues" evidence="1">
    <location>
        <begin position="11"/>
        <end position="26"/>
    </location>
</feature>
<feature type="compositionally biased region" description="Low complexity" evidence="1">
    <location>
        <begin position="540"/>
        <end position="549"/>
    </location>
</feature>
<feature type="region of interest" description="Disordered" evidence="1">
    <location>
        <begin position="87"/>
        <end position="116"/>
    </location>
</feature>
<feature type="compositionally biased region" description="Polar residues" evidence="1">
    <location>
        <begin position="722"/>
        <end position="748"/>
    </location>
</feature>
<feature type="region of interest" description="Disordered" evidence="1">
    <location>
        <begin position="722"/>
        <end position="749"/>
    </location>
</feature>
<proteinExistence type="predicted"/>
<gene>
    <name evidence="2" type="ORF">NADFUDRAFT_81215</name>
</gene>
<keyword evidence="3" id="KW-1185">Reference proteome</keyword>
<feature type="compositionally biased region" description="Basic and acidic residues" evidence="1">
    <location>
        <begin position="550"/>
        <end position="565"/>
    </location>
</feature>
<feature type="compositionally biased region" description="Low complexity" evidence="1">
    <location>
        <begin position="95"/>
        <end position="108"/>
    </location>
</feature>
<feature type="region of interest" description="Disordered" evidence="1">
    <location>
        <begin position="862"/>
        <end position="890"/>
    </location>
</feature>
<dbReference type="EMBL" id="KV454406">
    <property type="protein sequence ID" value="ODQ68177.1"/>
    <property type="molecule type" value="Genomic_DNA"/>
</dbReference>